<sequence length="168" mass="17513">MADEAPRKGSFSALVGRTNGLTKPAALAAAPAKPGGAGGSKKLVIKNFRGPGDPGGDPARSRPPREGERGGRGAGRAGPGRAGVGDAGPLRRALSRPLSLRPADRPGLPDNYAQDTWRKLHEAVRAVQSSTSIRYNLEELYQVRRRPGLGAQVLPRVTQTRPGGRSGA</sequence>
<name>A0ABQ9WBH9_SAGOE</name>
<protein>
    <submittedName>
        <fullName evidence="2">Cullin-4A</fullName>
    </submittedName>
</protein>
<proteinExistence type="predicted"/>
<dbReference type="Proteomes" id="UP001266305">
    <property type="component" value="Unassembled WGS sequence"/>
</dbReference>
<accession>A0ABQ9WBH9</accession>
<keyword evidence="3" id="KW-1185">Reference proteome</keyword>
<evidence type="ECO:0000256" key="1">
    <source>
        <dbReference type="SAM" id="MobiDB-lite"/>
    </source>
</evidence>
<evidence type="ECO:0000313" key="3">
    <source>
        <dbReference type="Proteomes" id="UP001266305"/>
    </source>
</evidence>
<reference evidence="2 3" key="1">
    <citation type="submission" date="2023-05" db="EMBL/GenBank/DDBJ databases">
        <title>B98-5 Cell Line De Novo Hybrid Assembly: An Optical Mapping Approach.</title>
        <authorList>
            <person name="Kananen K."/>
            <person name="Auerbach J.A."/>
            <person name="Kautto E."/>
            <person name="Blachly J.S."/>
        </authorList>
    </citation>
    <scope>NUCLEOTIDE SEQUENCE [LARGE SCALE GENOMIC DNA]</scope>
    <source>
        <strain evidence="2">B95-8</strain>
        <tissue evidence="2">Cell line</tissue>
    </source>
</reference>
<comment type="caution">
    <text evidence="2">The sequence shown here is derived from an EMBL/GenBank/DDBJ whole genome shotgun (WGS) entry which is preliminary data.</text>
</comment>
<feature type="compositionally biased region" description="Low complexity" evidence="1">
    <location>
        <begin position="87"/>
        <end position="101"/>
    </location>
</feature>
<dbReference type="Gene3D" id="1.20.1310.10">
    <property type="entry name" value="Cullin Repeats"/>
    <property type="match status" value="1"/>
</dbReference>
<feature type="compositionally biased region" description="Gly residues" evidence="1">
    <location>
        <begin position="72"/>
        <end position="86"/>
    </location>
</feature>
<feature type="region of interest" description="Disordered" evidence="1">
    <location>
        <begin position="26"/>
        <end position="112"/>
    </location>
</feature>
<organism evidence="2 3">
    <name type="scientific">Saguinus oedipus</name>
    <name type="common">Cotton-top tamarin</name>
    <name type="synonym">Oedipomidas oedipus</name>
    <dbReference type="NCBI Taxonomy" id="9490"/>
    <lineage>
        <taxon>Eukaryota</taxon>
        <taxon>Metazoa</taxon>
        <taxon>Chordata</taxon>
        <taxon>Craniata</taxon>
        <taxon>Vertebrata</taxon>
        <taxon>Euteleostomi</taxon>
        <taxon>Mammalia</taxon>
        <taxon>Eutheria</taxon>
        <taxon>Euarchontoglires</taxon>
        <taxon>Primates</taxon>
        <taxon>Haplorrhini</taxon>
        <taxon>Platyrrhini</taxon>
        <taxon>Cebidae</taxon>
        <taxon>Callitrichinae</taxon>
        <taxon>Saguinus</taxon>
    </lineage>
</organism>
<feature type="compositionally biased region" description="Basic and acidic residues" evidence="1">
    <location>
        <begin position="59"/>
        <end position="71"/>
    </location>
</feature>
<evidence type="ECO:0000313" key="2">
    <source>
        <dbReference type="EMBL" id="KAK2118686.1"/>
    </source>
</evidence>
<gene>
    <name evidence="2" type="primary">CUL4A_1</name>
    <name evidence="2" type="ORF">P7K49_000072</name>
</gene>
<dbReference type="EMBL" id="JASSZA010000001">
    <property type="protein sequence ID" value="KAK2118686.1"/>
    <property type="molecule type" value="Genomic_DNA"/>
</dbReference>